<evidence type="ECO:0000313" key="2">
    <source>
        <dbReference type="Proteomes" id="UP000297597"/>
    </source>
</evidence>
<protein>
    <submittedName>
        <fullName evidence="1">Anti-sigma-G factor Gin</fullName>
    </submittedName>
</protein>
<dbReference type="RefSeq" id="WP_192902802.1">
    <property type="nucleotide sequence ID" value="NZ_QFFZ01000008.1"/>
</dbReference>
<gene>
    <name evidence="1" type="primary">csfB</name>
    <name evidence="1" type="ORF">Pmgp_01104</name>
</gene>
<accession>A0A4Y7RTK8</accession>
<comment type="caution">
    <text evidence="1">The sequence shown here is derived from an EMBL/GenBank/DDBJ whole genome shotgun (WGS) entry which is preliminary data.</text>
</comment>
<proteinExistence type="predicted"/>
<dbReference type="Proteomes" id="UP000297597">
    <property type="component" value="Unassembled WGS sequence"/>
</dbReference>
<name>A0A4Y7RTK8_9FIRM</name>
<sequence length="63" mass="7042">MAVESSACILCRRLSRDDKKGLCLRGNYICPACEARIISLTRNDPDYDIYISGLKKIWAGFSA</sequence>
<reference evidence="1 2" key="1">
    <citation type="journal article" date="2018" name="Environ. Microbiol.">
        <title>Novel energy conservation strategies and behaviour of Pelotomaculum schinkii driving syntrophic propionate catabolism.</title>
        <authorList>
            <person name="Hidalgo-Ahumada C.A.P."/>
            <person name="Nobu M.K."/>
            <person name="Narihiro T."/>
            <person name="Tamaki H."/>
            <person name="Liu W.T."/>
            <person name="Kamagata Y."/>
            <person name="Stams A.J.M."/>
            <person name="Imachi H."/>
            <person name="Sousa D.Z."/>
        </authorList>
    </citation>
    <scope>NUCLEOTIDE SEQUENCE [LARGE SCALE GENOMIC DNA]</scope>
    <source>
        <strain evidence="1 2">MGP</strain>
    </source>
</reference>
<dbReference type="InterPro" id="IPR019700">
    <property type="entry name" value="Sigma-G_inhibitor_Gin"/>
</dbReference>
<organism evidence="1 2">
    <name type="scientific">Pelotomaculum propionicicum</name>
    <dbReference type="NCBI Taxonomy" id="258475"/>
    <lineage>
        <taxon>Bacteria</taxon>
        <taxon>Bacillati</taxon>
        <taxon>Bacillota</taxon>
        <taxon>Clostridia</taxon>
        <taxon>Eubacteriales</taxon>
        <taxon>Desulfotomaculaceae</taxon>
        <taxon>Pelotomaculum</taxon>
    </lineage>
</organism>
<dbReference type="AlphaFoldDB" id="A0A4Y7RTK8"/>
<dbReference type="EMBL" id="QFFZ01000008">
    <property type="protein sequence ID" value="TEB12213.1"/>
    <property type="molecule type" value="Genomic_DNA"/>
</dbReference>
<keyword evidence="2" id="KW-1185">Reference proteome</keyword>
<dbReference type="Pfam" id="PF10764">
    <property type="entry name" value="Gin"/>
    <property type="match status" value="1"/>
</dbReference>
<evidence type="ECO:0000313" key="1">
    <source>
        <dbReference type="EMBL" id="TEB12213.1"/>
    </source>
</evidence>